<proteinExistence type="predicted"/>
<gene>
    <name evidence="2" type="ORF">SAMN02745193_01939</name>
</gene>
<keyword evidence="1" id="KW-1133">Transmembrane helix</keyword>
<reference evidence="3" key="1">
    <citation type="submission" date="2016-12" db="EMBL/GenBank/DDBJ databases">
        <authorList>
            <person name="Varghese N."/>
            <person name="Submissions S."/>
        </authorList>
    </citation>
    <scope>NUCLEOTIDE SEQUENCE [LARGE SCALE GENOMIC DNA]</scope>
    <source>
        <strain evidence="3">DSM 11032</strain>
    </source>
</reference>
<dbReference type="AlphaFoldDB" id="A0A1M7SL81"/>
<sequence length="63" mass="6961">MVMTLPIGMAIIGLVICAVFAFTAIRELRRDQPGHARNAAMIHIAMVSMFVPFCIYVLIAWAP</sequence>
<keyword evidence="1" id="KW-0812">Transmembrane</keyword>
<organism evidence="2 3">
    <name type="scientific">Erythrobacter sanguineus</name>
    <dbReference type="NCBI Taxonomy" id="198312"/>
    <lineage>
        <taxon>Bacteria</taxon>
        <taxon>Pseudomonadati</taxon>
        <taxon>Pseudomonadota</taxon>
        <taxon>Alphaproteobacteria</taxon>
        <taxon>Sphingomonadales</taxon>
        <taxon>Erythrobacteraceae</taxon>
        <taxon>Erythrobacter/Porphyrobacter group</taxon>
        <taxon>Erythrobacter</taxon>
    </lineage>
</organism>
<name>A0A1M7SL81_9SPHN</name>
<feature type="transmembrane region" description="Helical" evidence="1">
    <location>
        <begin position="6"/>
        <end position="28"/>
    </location>
</feature>
<protein>
    <submittedName>
        <fullName evidence="2">Uncharacterized protein</fullName>
    </submittedName>
</protein>
<keyword evidence="1" id="KW-0472">Membrane</keyword>
<evidence type="ECO:0000256" key="1">
    <source>
        <dbReference type="SAM" id="Phobius"/>
    </source>
</evidence>
<evidence type="ECO:0000313" key="3">
    <source>
        <dbReference type="Proteomes" id="UP000184391"/>
    </source>
</evidence>
<accession>A0A1M7SL81</accession>
<feature type="transmembrane region" description="Helical" evidence="1">
    <location>
        <begin position="40"/>
        <end position="62"/>
    </location>
</feature>
<dbReference type="Proteomes" id="UP000184391">
    <property type="component" value="Unassembled WGS sequence"/>
</dbReference>
<evidence type="ECO:0000313" key="2">
    <source>
        <dbReference type="EMBL" id="SHN59158.1"/>
    </source>
</evidence>
<dbReference type="EMBL" id="FRDF01000010">
    <property type="protein sequence ID" value="SHN59158.1"/>
    <property type="molecule type" value="Genomic_DNA"/>
</dbReference>
<dbReference type="STRING" id="198312.SAMN02745193_01939"/>
<keyword evidence="3" id="KW-1185">Reference proteome</keyword>